<dbReference type="PANTHER" id="PTHR24228:SF74">
    <property type="entry name" value="G-PROTEIN COUPLED RECEPTORS FAMILY 1 PROFILE DOMAIN-CONTAINING PROTEIN"/>
    <property type="match status" value="1"/>
</dbReference>
<dbReference type="PANTHER" id="PTHR24228">
    <property type="entry name" value="B2 BRADYKININ RECEPTOR/ANGIOTENSIN II RECEPTOR"/>
    <property type="match status" value="1"/>
</dbReference>
<dbReference type="Pfam" id="PF00001">
    <property type="entry name" value="7tm_1"/>
    <property type="match status" value="1"/>
</dbReference>
<dbReference type="EnsemblMetazoa" id="LLOJ008669-RA">
    <property type="protein sequence ID" value="LLOJ008669-PA"/>
    <property type="gene ID" value="LLOJ008669"/>
</dbReference>
<keyword evidence="4 10" id="KW-0812">Transmembrane</keyword>
<keyword evidence="16" id="KW-1185">Reference proteome</keyword>
<dbReference type="GO" id="GO:0005886">
    <property type="term" value="C:plasma membrane"/>
    <property type="evidence" value="ECO:0007669"/>
    <property type="project" value="UniProtKB-SubCell"/>
</dbReference>
<evidence type="ECO:0000256" key="4">
    <source>
        <dbReference type="ARBA" id="ARBA00022692"/>
    </source>
</evidence>
<dbReference type="PROSITE" id="PS00237">
    <property type="entry name" value="G_PROTEIN_RECEP_F1_1"/>
    <property type="match status" value="1"/>
</dbReference>
<evidence type="ECO:0000256" key="1">
    <source>
        <dbReference type="ARBA" id="ARBA00004651"/>
    </source>
</evidence>
<reference evidence="16" key="1">
    <citation type="submission" date="2012-05" db="EMBL/GenBank/DDBJ databases">
        <title>Whole Genome Assembly of Lutzomyia longipalpis.</title>
        <authorList>
            <person name="Richards S."/>
            <person name="Qu C."/>
            <person name="Dillon R."/>
            <person name="Worley K."/>
            <person name="Scherer S."/>
            <person name="Batterton M."/>
            <person name="Taylor A."/>
            <person name="Hawes A."/>
            <person name="Hernandez B."/>
            <person name="Kovar C."/>
            <person name="Mandapat C."/>
            <person name="Pham C."/>
            <person name="Qu C."/>
            <person name="Jing C."/>
            <person name="Bess C."/>
            <person name="Bandaranaike D."/>
            <person name="Ngo D."/>
            <person name="Ongeri F."/>
            <person name="Arias F."/>
            <person name="Lara F."/>
            <person name="Weissenberger G."/>
            <person name="Kamau G."/>
            <person name="Han H."/>
            <person name="Shen H."/>
            <person name="Dinh H."/>
            <person name="Khalil I."/>
            <person name="Jones J."/>
            <person name="Shafer J."/>
            <person name="Jayaseelan J."/>
            <person name="Quiroz J."/>
            <person name="Blankenburg K."/>
            <person name="Nguyen L."/>
            <person name="Jackson L."/>
            <person name="Francisco L."/>
            <person name="Tang L.-Y."/>
            <person name="Pu L.-L."/>
            <person name="Perales L."/>
            <person name="Lorensuhewa L."/>
            <person name="Munidasa M."/>
            <person name="Coyle M."/>
            <person name="Taylor M."/>
            <person name="Puazo M."/>
            <person name="Firestine M."/>
            <person name="Scheel M."/>
            <person name="Javaid M."/>
            <person name="Wang M."/>
            <person name="Li M."/>
            <person name="Tabassum N."/>
            <person name="Saada N."/>
            <person name="Osuji N."/>
            <person name="Aqrawi P."/>
            <person name="Fu Q."/>
            <person name="Thornton R."/>
            <person name="Raj R."/>
            <person name="Goodspeed R."/>
            <person name="Mata R."/>
            <person name="Najjar R."/>
            <person name="Gubbala S."/>
            <person name="Lee S."/>
            <person name="Denson S."/>
            <person name="Patil S."/>
            <person name="Macmil S."/>
            <person name="Qi S."/>
            <person name="Matskevitch T."/>
            <person name="Palculict T."/>
            <person name="Mathew T."/>
            <person name="Vee V."/>
            <person name="Velamala V."/>
            <person name="Korchina V."/>
            <person name="Cai W."/>
            <person name="Liu W."/>
            <person name="Dai W."/>
            <person name="Zou X."/>
            <person name="Zhu Y."/>
            <person name="Zhang Y."/>
            <person name="Wu Y.-Q."/>
            <person name="Xin Y."/>
            <person name="Nazarath L."/>
            <person name="Kovar C."/>
            <person name="Han Y."/>
            <person name="Muzny D."/>
            <person name="Gibbs R."/>
        </authorList>
    </citation>
    <scope>NUCLEOTIDE SEQUENCE [LARGE SCALE GENOMIC DNA]</scope>
    <source>
        <strain evidence="16">Jacobina</strain>
    </source>
</reference>
<feature type="transmembrane region" description="Helical" evidence="12">
    <location>
        <begin position="50"/>
        <end position="74"/>
    </location>
</feature>
<keyword evidence="9 10" id="KW-0807">Transducer</keyword>
<evidence type="ECO:0000313" key="15">
    <source>
        <dbReference type="EnsemblMetazoa" id="LLOJ008669-PA"/>
    </source>
</evidence>
<evidence type="ECO:0000256" key="6">
    <source>
        <dbReference type="ARBA" id="ARBA00023040"/>
    </source>
</evidence>
<dbReference type="GO" id="GO:0004930">
    <property type="term" value="F:G protein-coupled receptor activity"/>
    <property type="evidence" value="ECO:0007669"/>
    <property type="project" value="UniProtKB-KW"/>
</dbReference>
<evidence type="ECO:0000256" key="5">
    <source>
        <dbReference type="ARBA" id="ARBA00022989"/>
    </source>
</evidence>
<feature type="compositionally biased region" description="Basic residues" evidence="11">
    <location>
        <begin position="259"/>
        <end position="268"/>
    </location>
</feature>
<dbReference type="VEuPathDB" id="VectorBase:LLOJ008669"/>
<protein>
    <submittedName>
        <fullName evidence="14">Putative g-protein coupled receptor moody isoform x1</fullName>
    </submittedName>
</protein>
<comment type="similarity">
    <text evidence="2 10">Belongs to the G-protein coupled receptor 1 family.</text>
</comment>
<dbReference type="PROSITE" id="PS50262">
    <property type="entry name" value="G_PROTEIN_RECEP_F1_2"/>
    <property type="match status" value="1"/>
</dbReference>
<keyword evidence="5 12" id="KW-1133">Transmembrane helix</keyword>
<evidence type="ECO:0000256" key="12">
    <source>
        <dbReference type="SAM" id="Phobius"/>
    </source>
</evidence>
<dbReference type="AlphaFoldDB" id="A0A1B0CUN4"/>
<dbReference type="EMBL" id="AJWK01029436">
    <property type="status" value="NOT_ANNOTATED_CDS"/>
    <property type="molecule type" value="Genomic_DNA"/>
</dbReference>
<feature type="transmembrane region" description="Helical" evidence="12">
    <location>
        <begin position="164"/>
        <end position="184"/>
    </location>
</feature>
<evidence type="ECO:0000256" key="7">
    <source>
        <dbReference type="ARBA" id="ARBA00023136"/>
    </source>
</evidence>
<feature type="transmembrane region" description="Helical" evidence="12">
    <location>
        <begin position="86"/>
        <end position="106"/>
    </location>
</feature>
<evidence type="ECO:0000256" key="9">
    <source>
        <dbReference type="ARBA" id="ARBA00023224"/>
    </source>
</evidence>
<keyword evidence="3" id="KW-1003">Cell membrane</keyword>
<dbReference type="EMBL" id="GITU01003528">
    <property type="protein sequence ID" value="MBC1172231.1"/>
    <property type="molecule type" value="Transcribed_RNA"/>
</dbReference>
<dbReference type="InterPro" id="IPR017452">
    <property type="entry name" value="GPCR_Rhodpsn_7TM"/>
</dbReference>
<feature type="compositionally biased region" description="Polar residues" evidence="11">
    <location>
        <begin position="335"/>
        <end position="345"/>
    </location>
</feature>
<evidence type="ECO:0000259" key="13">
    <source>
        <dbReference type="PROSITE" id="PS50262"/>
    </source>
</evidence>
<evidence type="ECO:0000256" key="2">
    <source>
        <dbReference type="ARBA" id="ARBA00010663"/>
    </source>
</evidence>
<sequence length="436" mass="48869">MDLLPGPEPPTPAYPITFRGFAFSIGNDTEINYTEDGGLFPNYSDSLLKFASIMCIVFALIGIPGNLITIIALARCKKVRNATAVFVINLSCSDLLFCCFNLPLAASTFWNRAWTHGDVLCELFPLARYGLLAVSLFTILAITINRYVMIVHPRVYPRIYRRKYLALMIALTWIISFCALIPTWSGIWGYFGLDTAIGSCSIMKDANGNSPKEFLFIVAFALPCLFIVLCYARIFYIVRKAAVQSHGGMDARKDSVRSRGSRRRRSQRKPQPNPSPPNGEEPLVKFDNPEIRFMDSTSIGSGMQADAVENGQIAPSPPLDNISNASSSIHEEQTNHTPPNNTSNASVLYRGRMTVRDKRLLKMILVIFSAFLICYLPITLTKIFKEITEVHGFNISGYLLIYMTTCINPIIYAVMSSEYRRAYWGLIMCHKQQNSV</sequence>
<keyword evidence="6 10" id="KW-0297">G-protein coupled receptor</keyword>
<feature type="transmembrane region" description="Helical" evidence="12">
    <location>
        <begin position="214"/>
        <end position="236"/>
    </location>
</feature>
<evidence type="ECO:0000313" key="16">
    <source>
        <dbReference type="Proteomes" id="UP000092461"/>
    </source>
</evidence>
<feature type="transmembrane region" description="Helical" evidence="12">
    <location>
        <begin position="360"/>
        <end position="378"/>
    </location>
</feature>
<name>A0A1B0CUN4_LUTLO</name>
<dbReference type="CDD" id="cd15210">
    <property type="entry name" value="7tmA_GPR84-like"/>
    <property type="match status" value="1"/>
</dbReference>
<proteinExistence type="inferred from homology"/>
<dbReference type="Gene3D" id="1.20.1070.10">
    <property type="entry name" value="Rhodopsin 7-helix transmembrane proteins"/>
    <property type="match status" value="1"/>
</dbReference>
<dbReference type="VEuPathDB" id="VectorBase:LLONM1_007156"/>
<reference evidence="14" key="2">
    <citation type="journal article" date="2020" name="BMC">
        <title>Leishmania infection induces a limited differential gene expression in the sand fly midgut.</title>
        <authorList>
            <person name="Coutinho-Abreu I.V."/>
            <person name="Serafim T.D."/>
            <person name="Meneses C."/>
            <person name="Kamhawi S."/>
            <person name="Oliveira F."/>
            <person name="Valenzuela J.G."/>
        </authorList>
    </citation>
    <scope>NUCLEOTIDE SEQUENCE</scope>
    <source>
        <strain evidence="14">Jacobina</strain>
        <tissue evidence="14">Midgut</tissue>
    </source>
</reference>
<keyword evidence="7 12" id="KW-0472">Membrane</keyword>
<dbReference type="SMART" id="SM01381">
    <property type="entry name" value="7TM_GPCR_Srsx"/>
    <property type="match status" value="1"/>
</dbReference>
<feature type="region of interest" description="Disordered" evidence="11">
    <location>
        <begin position="319"/>
        <end position="345"/>
    </location>
</feature>
<feature type="domain" description="G-protein coupled receptors family 1 profile" evidence="13">
    <location>
        <begin position="65"/>
        <end position="412"/>
    </location>
</feature>
<evidence type="ECO:0000313" key="14">
    <source>
        <dbReference type="EMBL" id="MBC1172231.1"/>
    </source>
</evidence>
<evidence type="ECO:0000256" key="11">
    <source>
        <dbReference type="SAM" id="MobiDB-lite"/>
    </source>
</evidence>
<feature type="region of interest" description="Disordered" evidence="11">
    <location>
        <begin position="248"/>
        <end position="286"/>
    </location>
</feature>
<dbReference type="InterPro" id="IPR000276">
    <property type="entry name" value="GPCR_Rhodpsn"/>
</dbReference>
<dbReference type="Proteomes" id="UP000092461">
    <property type="component" value="Unassembled WGS sequence"/>
</dbReference>
<dbReference type="PRINTS" id="PR00237">
    <property type="entry name" value="GPCRRHODOPSN"/>
</dbReference>
<evidence type="ECO:0000256" key="8">
    <source>
        <dbReference type="ARBA" id="ARBA00023170"/>
    </source>
</evidence>
<organism evidence="15 16">
    <name type="scientific">Lutzomyia longipalpis</name>
    <name type="common">Sand fly</name>
    <dbReference type="NCBI Taxonomy" id="7200"/>
    <lineage>
        <taxon>Eukaryota</taxon>
        <taxon>Metazoa</taxon>
        <taxon>Ecdysozoa</taxon>
        <taxon>Arthropoda</taxon>
        <taxon>Hexapoda</taxon>
        <taxon>Insecta</taxon>
        <taxon>Pterygota</taxon>
        <taxon>Neoptera</taxon>
        <taxon>Endopterygota</taxon>
        <taxon>Diptera</taxon>
        <taxon>Nematocera</taxon>
        <taxon>Psychodoidea</taxon>
        <taxon>Psychodidae</taxon>
        <taxon>Lutzomyia</taxon>
        <taxon>Lutzomyia</taxon>
    </lineage>
</organism>
<reference evidence="15" key="3">
    <citation type="submission" date="2020-05" db="UniProtKB">
        <authorList>
            <consortium name="EnsemblMetazoa"/>
        </authorList>
    </citation>
    <scope>IDENTIFICATION</scope>
    <source>
        <strain evidence="15">Jacobina</strain>
    </source>
</reference>
<keyword evidence="8 10" id="KW-0675">Receptor</keyword>
<evidence type="ECO:0000256" key="10">
    <source>
        <dbReference type="RuleBase" id="RU000688"/>
    </source>
</evidence>
<feature type="transmembrane region" description="Helical" evidence="12">
    <location>
        <begin position="126"/>
        <end position="144"/>
    </location>
</feature>
<accession>A0A1B0CUN4</accession>
<evidence type="ECO:0000256" key="3">
    <source>
        <dbReference type="ARBA" id="ARBA00022475"/>
    </source>
</evidence>
<dbReference type="SUPFAM" id="SSF81321">
    <property type="entry name" value="Family A G protein-coupled receptor-like"/>
    <property type="match status" value="1"/>
</dbReference>
<feature type="transmembrane region" description="Helical" evidence="12">
    <location>
        <begin position="398"/>
        <end position="415"/>
    </location>
</feature>
<comment type="subcellular location">
    <subcellularLocation>
        <location evidence="1">Cell membrane</location>
        <topology evidence="1">Multi-pass membrane protein</topology>
    </subcellularLocation>
</comment>